<feature type="transmembrane region" description="Helical" evidence="2">
    <location>
        <begin position="319"/>
        <end position="341"/>
    </location>
</feature>
<feature type="transmembrane region" description="Helical" evidence="2">
    <location>
        <begin position="150"/>
        <end position="170"/>
    </location>
</feature>
<feature type="transmembrane region" description="Helical" evidence="2">
    <location>
        <begin position="274"/>
        <end position="299"/>
    </location>
</feature>
<evidence type="ECO:0000313" key="4">
    <source>
        <dbReference type="Proteomes" id="UP000636960"/>
    </source>
</evidence>
<accession>A0A919JZT5</accession>
<sequence>MSEVPNDPQSHQPSPPPSAQPAPDKSDMASAGTAGGAVGVPGPRMSAASAGVAGWGDGAAAKSAASATNVTAADRVGGVGTAVVTSPVRPVGAVGAQASPLPPLHGPWPSTALWGKRWPGATRVPGRVTLVAIGVAAAVAAVSLPLDRAGVGWLVTAVAGTVALVVAKALDTGTAAGVPAPLVVRGAAGGSADRFGWAAATVVLLGVGTVRAAEWLFVLCLLTATLTASLALAGGRSLRGIAAGYTMPPLAAFRAMPWLSRGAQRVRGRAGSVANVRVVATIATSVALLTVFGGLFASADAAFADALSRIVPDVNVGTAVRWVFVGTVTVLALGGAAFLRAAPPDLSGLDAAAGRRVNRYEWAVPLSLLVLLFAAFVTVQLTVLFGGNRHVLETDGLTYADYARGGFWQLSFATGLTLVVLAGAARWAPRDRPADRVLIRVLLGALAALTLVIVGSALQRMDLYADTYGLTRLRLLVALCEGWFGLVLLLVLGAGIQLRAPWLPRVAIAAGVLALLGLSAANPDRMIAEHNIRQDRAVDLIYLGNLSPDAVPAFDALDPERRDCLYTRVGLRLDEYPDDWRGWNLGRDRARTIIANDLYTPNWRCS</sequence>
<evidence type="ECO:0000313" key="3">
    <source>
        <dbReference type="EMBL" id="GIE96542.1"/>
    </source>
</evidence>
<dbReference type="AlphaFoldDB" id="A0A919JZT5"/>
<evidence type="ECO:0000256" key="2">
    <source>
        <dbReference type="SAM" id="Phobius"/>
    </source>
</evidence>
<feature type="transmembrane region" description="Helical" evidence="2">
    <location>
        <begin position="502"/>
        <end position="521"/>
    </location>
</feature>
<proteinExistence type="predicted"/>
<feature type="transmembrane region" description="Helical" evidence="2">
    <location>
        <begin position="406"/>
        <end position="425"/>
    </location>
</feature>
<evidence type="ECO:0000256" key="1">
    <source>
        <dbReference type="SAM" id="MobiDB-lite"/>
    </source>
</evidence>
<keyword evidence="2" id="KW-0812">Transmembrane</keyword>
<organism evidence="3 4">
    <name type="scientific">Paractinoplanes rishiriensis</name>
    <dbReference type="NCBI Taxonomy" id="1050105"/>
    <lineage>
        <taxon>Bacteria</taxon>
        <taxon>Bacillati</taxon>
        <taxon>Actinomycetota</taxon>
        <taxon>Actinomycetes</taxon>
        <taxon>Micromonosporales</taxon>
        <taxon>Micromonosporaceae</taxon>
        <taxon>Paractinoplanes</taxon>
    </lineage>
</organism>
<dbReference type="Proteomes" id="UP000636960">
    <property type="component" value="Unassembled WGS sequence"/>
</dbReference>
<keyword evidence="4" id="KW-1185">Reference proteome</keyword>
<dbReference type="InterPro" id="IPR025291">
    <property type="entry name" value="DUF4153"/>
</dbReference>
<feature type="transmembrane region" description="Helical" evidence="2">
    <location>
        <begin position="215"/>
        <end position="233"/>
    </location>
</feature>
<dbReference type="Pfam" id="PF13687">
    <property type="entry name" value="DUF4153"/>
    <property type="match status" value="1"/>
</dbReference>
<feature type="transmembrane region" description="Helical" evidence="2">
    <location>
        <begin position="362"/>
        <end position="386"/>
    </location>
</feature>
<evidence type="ECO:0008006" key="5">
    <source>
        <dbReference type="Google" id="ProtNLM"/>
    </source>
</evidence>
<feature type="region of interest" description="Disordered" evidence="1">
    <location>
        <begin position="1"/>
        <end position="42"/>
    </location>
</feature>
<protein>
    <recommendedName>
        <fullName evidence="5">DUF4173 domain-containing protein</fullName>
    </recommendedName>
</protein>
<reference evidence="3" key="1">
    <citation type="submission" date="2021-01" db="EMBL/GenBank/DDBJ databases">
        <title>Whole genome shotgun sequence of Actinoplanes rishiriensis NBRC 108556.</title>
        <authorList>
            <person name="Komaki H."/>
            <person name="Tamura T."/>
        </authorList>
    </citation>
    <scope>NUCLEOTIDE SEQUENCE</scope>
    <source>
        <strain evidence="3">NBRC 108556</strain>
    </source>
</reference>
<feature type="transmembrane region" description="Helical" evidence="2">
    <location>
        <begin position="191"/>
        <end position="209"/>
    </location>
</feature>
<name>A0A919JZT5_9ACTN</name>
<gene>
    <name evidence="3" type="ORF">Ari01nite_40070</name>
</gene>
<keyword evidence="2" id="KW-0472">Membrane</keyword>
<feature type="transmembrane region" description="Helical" evidence="2">
    <location>
        <begin position="124"/>
        <end position="144"/>
    </location>
</feature>
<keyword evidence="2" id="KW-1133">Transmembrane helix</keyword>
<dbReference type="EMBL" id="BOMV01000048">
    <property type="protein sequence ID" value="GIE96542.1"/>
    <property type="molecule type" value="Genomic_DNA"/>
</dbReference>
<feature type="transmembrane region" description="Helical" evidence="2">
    <location>
        <begin position="437"/>
        <end position="455"/>
    </location>
</feature>
<feature type="transmembrane region" description="Helical" evidence="2">
    <location>
        <begin position="475"/>
        <end position="495"/>
    </location>
</feature>
<comment type="caution">
    <text evidence="3">The sequence shown here is derived from an EMBL/GenBank/DDBJ whole genome shotgun (WGS) entry which is preliminary data.</text>
</comment>